<reference evidence="2" key="1">
    <citation type="submission" date="2021-07" db="EMBL/GenBank/DDBJ databases">
        <authorList>
            <person name="Catto M.A."/>
            <person name="Jacobson A."/>
            <person name="Kennedy G."/>
            <person name="Labadie P."/>
            <person name="Hunt B.G."/>
            <person name="Srinivasan R."/>
        </authorList>
    </citation>
    <scope>NUCLEOTIDE SEQUENCE</scope>
    <source>
        <strain evidence="2">PL_HMW_Pooled</strain>
        <tissue evidence="2">Head</tissue>
    </source>
</reference>
<protein>
    <submittedName>
        <fullName evidence="2">PiggyBac transposable element-derived protein 3</fullName>
    </submittedName>
</protein>
<dbReference type="PANTHER" id="PTHR47272:SF2">
    <property type="entry name" value="PIGGYBAC TRANSPOSABLE ELEMENT-DERIVED PROTEIN 3-LIKE"/>
    <property type="match status" value="1"/>
</dbReference>
<feature type="domain" description="PiggyBac transposable element-derived protein" evidence="1">
    <location>
        <begin position="2"/>
        <end position="42"/>
    </location>
</feature>
<reference evidence="2" key="2">
    <citation type="journal article" date="2023" name="BMC Genomics">
        <title>Pest status, molecular evolution, and epigenetic factors derived from the genome assembly of Frankliniella fusca, a thysanopteran phytovirus vector.</title>
        <authorList>
            <person name="Catto M.A."/>
            <person name="Labadie P.E."/>
            <person name="Jacobson A.L."/>
            <person name="Kennedy G.G."/>
            <person name="Srinivasan R."/>
            <person name="Hunt B.G."/>
        </authorList>
    </citation>
    <scope>NUCLEOTIDE SEQUENCE</scope>
    <source>
        <strain evidence="2">PL_HMW_Pooled</strain>
    </source>
</reference>
<comment type="caution">
    <text evidence="2">The sequence shown here is derived from an EMBL/GenBank/DDBJ whole genome shotgun (WGS) entry which is preliminary data.</text>
</comment>
<dbReference type="Proteomes" id="UP001219518">
    <property type="component" value="Unassembled WGS sequence"/>
</dbReference>
<organism evidence="2 3">
    <name type="scientific">Frankliniella fusca</name>
    <dbReference type="NCBI Taxonomy" id="407009"/>
    <lineage>
        <taxon>Eukaryota</taxon>
        <taxon>Metazoa</taxon>
        <taxon>Ecdysozoa</taxon>
        <taxon>Arthropoda</taxon>
        <taxon>Hexapoda</taxon>
        <taxon>Insecta</taxon>
        <taxon>Pterygota</taxon>
        <taxon>Neoptera</taxon>
        <taxon>Paraneoptera</taxon>
        <taxon>Thysanoptera</taxon>
        <taxon>Terebrantia</taxon>
        <taxon>Thripoidea</taxon>
        <taxon>Thripidae</taxon>
        <taxon>Frankliniella</taxon>
    </lineage>
</organism>
<accession>A0AAE1I2S1</accession>
<dbReference type="InterPro" id="IPR029526">
    <property type="entry name" value="PGBD"/>
</dbReference>
<feature type="domain" description="PiggyBac transposable element-derived protein" evidence="1">
    <location>
        <begin position="51"/>
        <end position="222"/>
    </location>
</feature>
<gene>
    <name evidence="2" type="ORF">KUF71_010668</name>
</gene>
<dbReference type="Pfam" id="PF13843">
    <property type="entry name" value="DDE_Tnp_1_7"/>
    <property type="match status" value="2"/>
</dbReference>
<sequence length="363" mass="41550">MIAQETNLYTTQKSGKSICVIADEIMSFFGIMIYMGVCSLPAARASENLSDQEKQLGVGAIAVIALSKSIKNPKRTTVTFDIYDTGIPLITYLRNRTIKRNRTQQCPLTDGKKYLQEGRGTFESRVNKNAIVVVQWADKKPVCLASSFVAVELAGTMKRYSKEAHGKIDVPCPRAVAVYNQTMGGVDLSDMYMTMYKIPTRAKRYYFPFIGYCFELALTNRWLQYRRDSQLLEMKKKDIIPDSKKFRLLVREELRTLLLRCHGHTVQPSLDKPLTKKKIKRPMVCRPNDSLRTDGYGHLPEHCDKGRCRYCTKGTSRVKCSKCQAVLCLNLDRNCFAHFHITEKRRLVPEDKQEEELDTSDED</sequence>
<dbReference type="AlphaFoldDB" id="A0AAE1I2S1"/>
<keyword evidence="3" id="KW-1185">Reference proteome</keyword>
<name>A0AAE1I2S1_9NEOP</name>
<evidence type="ECO:0000313" key="3">
    <source>
        <dbReference type="Proteomes" id="UP001219518"/>
    </source>
</evidence>
<proteinExistence type="predicted"/>
<evidence type="ECO:0000313" key="2">
    <source>
        <dbReference type="EMBL" id="KAK3931900.1"/>
    </source>
</evidence>
<dbReference type="PANTHER" id="PTHR47272">
    <property type="entry name" value="DDE_TNP_1_7 DOMAIN-CONTAINING PROTEIN"/>
    <property type="match status" value="1"/>
</dbReference>
<dbReference type="EMBL" id="JAHWGI010001431">
    <property type="protein sequence ID" value="KAK3931900.1"/>
    <property type="molecule type" value="Genomic_DNA"/>
</dbReference>
<evidence type="ECO:0000259" key="1">
    <source>
        <dbReference type="Pfam" id="PF13843"/>
    </source>
</evidence>